<keyword evidence="3" id="KW-1185">Reference proteome</keyword>
<feature type="transmembrane region" description="Helical" evidence="1">
    <location>
        <begin position="912"/>
        <end position="936"/>
    </location>
</feature>
<accession>A0A6L8LU17</accession>
<dbReference type="EMBL" id="WWEU01000002">
    <property type="protein sequence ID" value="MYM58973.1"/>
    <property type="molecule type" value="Genomic_DNA"/>
</dbReference>
<organism evidence="2 3">
    <name type="scientific">Vibrio tetraodonis subsp. pristinus</name>
    <dbReference type="NCBI Taxonomy" id="2695891"/>
    <lineage>
        <taxon>Bacteria</taxon>
        <taxon>Pseudomonadati</taxon>
        <taxon>Pseudomonadota</taxon>
        <taxon>Gammaproteobacteria</taxon>
        <taxon>Vibrionales</taxon>
        <taxon>Vibrionaceae</taxon>
        <taxon>Vibrio</taxon>
    </lineage>
</organism>
<dbReference type="RefSeq" id="WP_160928350.1">
    <property type="nucleotide sequence ID" value="NZ_WWEU01000002.1"/>
</dbReference>
<proteinExistence type="predicted"/>
<name>A0A6L8LU17_9VIBR</name>
<dbReference type="AlphaFoldDB" id="A0A6L8LU17"/>
<reference evidence="2 3" key="1">
    <citation type="submission" date="2020-01" db="EMBL/GenBank/DDBJ databases">
        <title>Draft Genome Sequence of Vibrio sp. strain OCN044, Isolated from a Healthy Coral at Palmyra Atoll.</title>
        <authorList>
            <person name="Videau P."/>
            <person name="Loughran R."/>
            <person name="Esquivel A."/>
            <person name="Deadmond M."/>
            <person name="Paddock B.E."/>
            <person name="Saw J.H."/>
            <person name="Ushijima B."/>
        </authorList>
    </citation>
    <scope>NUCLEOTIDE SEQUENCE [LARGE SCALE GENOMIC DNA]</scope>
    <source>
        <strain evidence="2 3">OCN044</strain>
    </source>
</reference>
<evidence type="ECO:0000313" key="3">
    <source>
        <dbReference type="Proteomes" id="UP000478571"/>
    </source>
</evidence>
<keyword evidence="1" id="KW-0812">Transmembrane</keyword>
<evidence type="ECO:0000313" key="2">
    <source>
        <dbReference type="EMBL" id="MYM58973.1"/>
    </source>
</evidence>
<gene>
    <name evidence="2" type="ORF">GTG28_07025</name>
</gene>
<protein>
    <submittedName>
        <fullName evidence="2">Uncharacterized protein</fullName>
    </submittedName>
</protein>
<comment type="caution">
    <text evidence="2">The sequence shown here is derived from an EMBL/GenBank/DDBJ whole genome shotgun (WGS) entry which is preliminary data.</text>
</comment>
<keyword evidence="1" id="KW-0472">Membrane</keyword>
<sequence>MNTMLTPKQPQNDLYLSDLEYNRILLEKIKQKITELDSSAEAMLVVDLKNYGSHQKKILDTKQTQYDEFVEQWQSQSCLDEFDQECVTENQSKLDGRKKQYADLYQASALTQDDDGAWYLDVDKDELDKIGLFHPTQIQQVYSEQGRSPIDAKTTCVTSERTVSLADSAFIYDDGDGHQIDMKDSVISNRFVWYWDTSGAGSVLSRGVAATNIWGKPFPLSMEPRFFDESGDQFTLLQPNGFQGLPDLLHTKVTPLRESARSKPKSNPSMQIATISRNSLTVKSNARFLAYPLDKFPFKSKPLKKLDIDAGCLANELIANQATRFKTIDAPKQIKVHCSLPEWDFRLRKMLNKMQRQIAEYNLFMADYMARLDILTDMINIVKLQFEFPFKALPTDSSYWERTSRVMFGSQHPFLYLQYQVLNSDMFWESGDKDQIEQAKNHRELYQALCAIRDKMVTSADKEESFLTFSKTYKNAGKQKADIAKVAERLYALLTAPKLRQELKRYMGSLSEQLQDEEIATKVKEEGFIPPGPDCEDEGNWCVIFNTIAECYGALASSDTYRQKLFDEQIAPSINAIIANDTNHTIEQEFKEVWDKEPIEAITETKLPKGSFLNKQISHLNELKPETPKDNLLSVILDKNTVETLELLWSKRGLVIPGPGAPCVLQVILSCYSAEVMTHVTKRVQTTSVAHLRFFNAVLRHWKVRELFKKSDFQKIFMAYTIVRSSDRKRNQWLVEQGRDLLTEYYKKVATGQGKHSQDLFDSTLDSAASPYQGVAYAKLLYVFYNFTVNTQGALAIEEEAKKAQWSGHQTSLEMTKMMTEMVSSRLQLVSDSLNIARSIEIALARMKTKGPVDVGTLRFGQIGQTLDFLAVGVTVFSLVNTSIDIYLTYDDAPDAEILAKGASLIADSAMLVGWATGIGALTVVGTVITVAMLVYELKKLYRALNQTQVQKRLLAQWQLFKGDLDSETTQSYLKQVVKQSKISEDLEFDSTQELAAALARSPELTLKMLSPSTVEDIDEKLKDEFADHLLPGFSYVELGNMSWRAVVPLHLLGYSEKLINDLVKLDPSLEHFTGITTVSDIIQYYNQVREQEQSHPDRNFDSQQSTHIYIGPGLEQKAAKGVNWGISANTEYGIDVVSIAQLLETGLFTPPEPSEQAFFLGNAWNHPSFRIPKLYVESIHGEE</sequence>
<dbReference type="Proteomes" id="UP000478571">
    <property type="component" value="Unassembled WGS sequence"/>
</dbReference>
<evidence type="ECO:0000256" key="1">
    <source>
        <dbReference type="SAM" id="Phobius"/>
    </source>
</evidence>
<keyword evidence="1" id="KW-1133">Transmembrane helix</keyword>